<reference evidence="6" key="1">
    <citation type="submission" date="2025-08" db="UniProtKB">
        <authorList>
            <consortium name="RefSeq"/>
        </authorList>
    </citation>
    <scope>IDENTIFICATION</scope>
</reference>
<evidence type="ECO:0000256" key="3">
    <source>
        <dbReference type="RuleBase" id="RU367006"/>
    </source>
</evidence>
<dbReference type="PANTHER" id="PTHR10540:SF8">
    <property type="entry name" value="COP9 SIGNALOSOME COMPLEX SUBUNIT 6"/>
    <property type="match status" value="1"/>
</dbReference>
<comment type="function">
    <text evidence="3">Component of the COP9 signalosome complex (CSN), a complex involved in various cellular and developmental processes.</text>
</comment>
<comment type="similarity">
    <text evidence="1 3">Belongs to the peptidase M67A family. CSN6 subfamily.</text>
</comment>
<proteinExistence type="inferred from homology"/>
<dbReference type="PROSITE" id="PS50249">
    <property type="entry name" value="MPN"/>
    <property type="match status" value="1"/>
</dbReference>
<organism evidence="5 6">
    <name type="scientific">Galendromus occidentalis</name>
    <name type="common">western predatory mite</name>
    <dbReference type="NCBI Taxonomy" id="34638"/>
    <lineage>
        <taxon>Eukaryota</taxon>
        <taxon>Metazoa</taxon>
        <taxon>Ecdysozoa</taxon>
        <taxon>Arthropoda</taxon>
        <taxon>Chelicerata</taxon>
        <taxon>Arachnida</taxon>
        <taxon>Acari</taxon>
        <taxon>Parasitiformes</taxon>
        <taxon>Mesostigmata</taxon>
        <taxon>Gamasina</taxon>
        <taxon>Phytoseioidea</taxon>
        <taxon>Phytoseiidae</taxon>
        <taxon>Typhlodrominae</taxon>
        <taxon>Galendromus</taxon>
    </lineage>
</organism>
<dbReference type="GO" id="GO:0008180">
    <property type="term" value="C:COP9 signalosome"/>
    <property type="evidence" value="ECO:0007669"/>
    <property type="project" value="UniProtKB-UniRule"/>
</dbReference>
<dbReference type="AlphaFoldDB" id="A0AAJ6VZD7"/>
<dbReference type="GeneID" id="100906417"/>
<evidence type="ECO:0000256" key="1">
    <source>
        <dbReference type="ARBA" id="ARBA00010893"/>
    </source>
</evidence>
<keyword evidence="5" id="KW-1185">Reference proteome</keyword>
<dbReference type="SMART" id="SM00232">
    <property type="entry name" value="JAB_MPN"/>
    <property type="match status" value="1"/>
</dbReference>
<dbReference type="RefSeq" id="XP_003745664.1">
    <property type="nucleotide sequence ID" value="XM_003745616.2"/>
</dbReference>
<dbReference type="InterPro" id="IPR024969">
    <property type="entry name" value="EIF3F/CSN6-like_C"/>
</dbReference>
<evidence type="ECO:0000256" key="2">
    <source>
        <dbReference type="ARBA" id="ARBA00014871"/>
    </source>
</evidence>
<dbReference type="KEGG" id="goe:100906417"/>
<dbReference type="Pfam" id="PF01398">
    <property type="entry name" value="JAB"/>
    <property type="match status" value="1"/>
</dbReference>
<dbReference type="GO" id="GO:0000338">
    <property type="term" value="P:protein deneddylation"/>
    <property type="evidence" value="ECO:0007669"/>
    <property type="project" value="InterPro"/>
</dbReference>
<dbReference type="GO" id="GO:0005737">
    <property type="term" value="C:cytoplasm"/>
    <property type="evidence" value="ECO:0007669"/>
    <property type="project" value="UniProtKB-SubCell"/>
</dbReference>
<dbReference type="Gene3D" id="3.40.140.10">
    <property type="entry name" value="Cytidine Deaminase, domain 2"/>
    <property type="match status" value="1"/>
</dbReference>
<accession>A0AAJ6VZD7</accession>
<gene>
    <name evidence="6" type="primary">LOC100906417</name>
</gene>
<protein>
    <recommendedName>
        <fullName evidence="2 3">COP9 signalosome complex subunit 6</fullName>
    </recommendedName>
</protein>
<dbReference type="Pfam" id="PF13012">
    <property type="entry name" value="MitMem_reg"/>
    <property type="match status" value="1"/>
</dbReference>
<sequence length="298" mass="33874">MGSPSVHPSVSVLLHPLVIMNVSDHWTRIRAQNNGRAEQVLGALLGKQKDRTIEVFNSFELYKEGGDSDIINLDFLEGQQRQYRQVFQDLELVGWYTTGAEPTGSDVKVHQQICALNDSAILMKLNPAGDRSNRLPIAMFESVIEMVDKEPSTLFINLPYSLVTEEEERIGLDNMARLSIAETRDESLASQHLRTQHSAIKMLLSRIKILEQYVRAVEQGVLKPNRSILREIFSLCRQLPVMDTDDFRREFFMQCNDVALQTFLATLTKCCDGLNTYLSSFNVLHDRKGSMRRGRAIV</sequence>
<comment type="subcellular location">
    <subcellularLocation>
        <location evidence="3">Cytoplasm</location>
    </subcellularLocation>
    <subcellularLocation>
        <location evidence="3">Nucleus</location>
    </subcellularLocation>
</comment>
<feature type="domain" description="MPN" evidence="4">
    <location>
        <begin position="12"/>
        <end position="146"/>
    </location>
</feature>
<dbReference type="InterPro" id="IPR033859">
    <property type="entry name" value="MPN_CSN6"/>
</dbReference>
<evidence type="ECO:0000259" key="4">
    <source>
        <dbReference type="PROSITE" id="PS50249"/>
    </source>
</evidence>
<dbReference type="InterPro" id="IPR000555">
    <property type="entry name" value="JAMM/MPN+_dom"/>
</dbReference>
<dbReference type="Proteomes" id="UP000694867">
    <property type="component" value="Unplaced"/>
</dbReference>
<evidence type="ECO:0000313" key="6">
    <source>
        <dbReference type="RefSeq" id="XP_003745664.1"/>
    </source>
</evidence>
<name>A0AAJ6VZD7_9ACAR</name>
<dbReference type="GO" id="GO:0008237">
    <property type="term" value="F:metallopeptidase activity"/>
    <property type="evidence" value="ECO:0007669"/>
    <property type="project" value="InterPro"/>
</dbReference>
<keyword evidence="3" id="KW-0736">Signalosome</keyword>
<keyword evidence="3" id="KW-0539">Nucleus</keyword>
<evidence type="ECO:0000313" key="5">
    <source>
        <dbReference type="Proteomes" id="UP000694867"/>
    </source>
</evidence>
<dbReference type="InterPro" id="IPR037518">
    <property type="entry name" value="MPN"/>
</dbReference>
<dbReference type="CDD" id="cd08063">
    <property type="entry name" value="MPN_CSN6"/>
    <property type="match status" value="1"/>
</dbReference>
<keyword evidence="3" id="KW-0963">Cytoplasm</keyword>
<dbReference type="PANTHER" id="PTHR10540">
    <property type="entry name" value="EUKARYOTIC TRANSLATION INITIATION FACTOR 3 SUBUNIT F-RELATED"/>
    <property type="match status" value="1"/>
</dbReference>